<sequence>MGHQPQHQQKLHLPPVERIRAGHTGQPHIRTVTLTPGQKLDRFGSEFGSFLAPLGAPFIERSLPPSNLDTGSGDAEHPFSYRVYEVVKELEVLAGPVRPGFEMSGFGRA</sequence>
<dbReference type="InterPro" id="IPR053024">
    <property type="entry name" value="Fungal_surface_NADase"/>
</dbReference>
<feature type="domain" description="TNT" evidence="1">
    <location>
        <begin position="33"/>
        <end position="108"/>
    </location>
</feature>
<organism evidence="2 3">
    <name type="scientific">Aspergillus sclerotialis</name>
    <dbReference type="NCBI Taxonomy" id="2070753"/>
    <lineage>
        <taxon>Eukaryota</taxon>
        <taxon>Fungi</taxon>
        <taxon>Dikarya</taxon>
        <taxon>Ascomycota</taxon>
        <taxon>Pezizomycotina</taxon>
        <taxon>Eurotiomycetes</taxon>
        <taxon>Eurotiomycetidae</taxon>
        <taxon>Eurotiales</taxon>
        <taxon>Aspergillaceae</taxon>
        <taxon>Aspergillus</taxon>
        <taxon>Aspergillus subgen. Polypaecilum</taxon>
    </lineage>
</organism>
<keyword evidence="3" id="KW-1185">Reference proteome</keyword>
<protein>
    <recommendedName>
        <fullName evidence="1">TNT domain-containing protein</fullName>
    </recommendedName>
</protein>
<dbReference type="OrthoDB" id="2923349at2759"/>
<dbReference type="GO" id="GO:0050135">
    <property type="term" value="F:NADP+ nucleosidase activity"/>
    <property type="evidence" value="ECO:0007669"/>
    <property type="project" value="InterPro"/>
</dbReference>
<dbReference type="PANTHER" id="PTHR42059">
    <property type="entry name" value="TNT DOMAIN-CONTAINING PROTEIN"/>
    <property type="match status" value="1"/>
</dbReference>
<dbReference type="Proteomes" id="UP000266188">
    <property type="component" value="Unassembled WGS sequence"/>
</dbReference>
<proteinExistence type="predicted"/>
<dbReference type="Pfam" id="PF14021">
    <property type="entry name" value="TNT"/>
    <property type="match status" value="1"/>
</dbReference>
<feature type="non-terminal residue" evidence="2">
    <location>
        <position position="109"/>
    </location>
</feature>
<dbReference type="PANTHER" id="PTHR42059:SF1">
    <property type="entry name" value="TNT DOMAIN-CONTAINING PROTEIN"/>
    <property type="match status" value="1"/>
</dbReference>
<evidence type="ECO:0000313" key="3">
    <source>
        <dbReference type="Proteomes" id="UP000266188"/>
    </source>
</evidence>
<evidence type="ECO:0000313" key="2">
    <source>
        <dbReference type="EMBL" id="RJE18491.1"/>
    </source>
</evidence>
<evidence type="ECO:0000259" key="1">
    <source>
        <dbReference type="Pfam" id="PF14021"/>
    </source>
</evidence>
<dbReference type="EMBL" id="MVGC01000542">
    <property type="protein sequence ID" value="RJE18491.1"/>
    <property type="molecule type" value="Genomic_DNA"/>
</dbReference>
<accession>A0A3A2ZMZ6</accession>
<dbReference type="AlphaFoldDB" id="A0A3A2ZMZ6"/>
<reference evidence="3" key="1">
    <citation type="submission" date="2017-02" db="EMBL/GenBank/DDBJ databases">
        <authorList>
            <person name="Tafer H."/>
            <person name="Lopandic K."/>
        </authorList>
    </citation>
    <scope>NUCLEOTIDE SEQUENCE [LARGE SCALE GENOMIC DNA]</scope>
    <source>
        <strain evidence="3">CBS 366.77</strain>
    </source>
</reference>
<comment type="caution">
    <text evidence="2">The sequence shown here is derived from an EMBL/GenBank/DDBJ whole genome shotgun (WGS) entry which is preliminary data.</text>
</comment>
<gene>
    <name evidence="2" type="ORF">PHISCL_09167</name>
</gene>
<name>A0A3A2ZMZ6_9EURO</name>
<dbReference type="InterPro" id="IPR025331">
    <property type="entry name" value="TNT"/>
</dbReference>